<proteinExistence type="predicted"/>
<protein>
    <submittedName>
        <fullName evidence="3">F-box/kelch-repeat protein</fullName>
    </submittedName>
</protein>
<reference evidence="1 2" key="2">
    <citation type="submission" date="2018-11" db="EMBL/GenBank/DDBJ databases">
        <authorList>
            <consortium name="Pathogen Informatics"/>
        </authorList>
    </citation>
    <scope>NUCLEOTIDE SEQUENCE [LARGE SCALE GENOMIC DNA]</scope>
</reference>
<keyword evidence="2" id="KW-1185">Reference proteome</keyword>
<gene>
    <name evidence="1" type="ORF">HNAJ_LOCUS12755</name>
</gene>
<dbReference type="WBParaSite" id="HNAJ_0001277901-mRNA-1">
    <property type="protein sequence ID" value="HNAJ_0001277901-mRNA-1"/>
    <property type="gene ID" value="HNAJ_0001277901"/>
</dbReference>
<evidence type="ECO:0000313" key="3">
    <source>
        <dbReference type="WBParaSite" id="HNAJ_0001277901-mRNA-1"/>
    </source>
</evidence>
<dbReference type="AlphaFoldDB" id="A0A0R3TY32"/>
<organism evidence="3">
    <name type="scientific">Rodentolepis nana</name>
    <name type="common">Dwarf tapeworm</name>
    <name type="synonym">Hymenolepis nana</name>
    <dbReference type="NCBI Taxonomy" id="102285"/>
    <lineage>
        <taxon>Eukaryota</taxon>
        <taxon>Metazoa</taxon>
        <taxon>Spiralia</taxon>
        <taxon>Lophotrochozoa</taxon>
        <taxon>Platyhelminthes</taxon>
        <taxon>Cestoda</taxon>
        <taxon>Eucestoda</taxon>
        <taxon>Cyclophyllidea</taxon>
        <taxon>Hymenolepididae</taxon>
        <taxon>Rodentolepis</taxon>
    </lineage>
</organism>
<accession>A0A0R3TY32</accession>
<dbReference type="Proteomes" id="UP000278807">
    <property type="component" value="Unassembled WGS sequence"/>
</dbReference>
<dbReference type="InterPro" id="IPR015915">
    <property type="entry name" value="Kelch-typ_b-propeller"/>
</dbReference>
<dbReference type="SUPFAM" id="SSF117281">
    <property type="entry name" value="Kelch motif"/>
    <property type="match status" value="1"/>
</dbReference>
<sequence>MISSSNLWRKLPPMPTPRWGTGAAHIPSVGDIVVGGYASTGYCNKAEIFLTTSSPLGHAGSWCEIIPMLHSREYPTAEFFNGSVYVAGDRRNSPSSVEMLSLFTEGPPQWTEVIKPTFALHSSISFNGRLLFG</sequence>
<evidence type="ECO:0000313" key="2">
    <source>
        <dbReference type="Proteomes" id="UP000278807"/>
    </source>
</evidence>
<reference evidence="3" key="1">
    <citation type="submission" date="2017-02" db="UniProtKB">
        <authorList>
            <consortium name="WormBaseParasite"/>
        </authorList>
    </citation>
    <scope>IDENTIFICATION</scope>
</reference>
<dbReference type="Gene3D" id="2.120.10.80">
    <property type="entry name" value="Kelch-type beta propeller"/>
    <property type="match status" value="1"/>
</dbReference>
<dbReference type="EMBL" id="UZAE01014626">
    <property type="protein sequence ID" value="VDO14011.1"/>
    <property type="molecule type" value="Genomic_DNA"/>
</dbReference>
<evidence type="ECO:0000313" key="1">
    <source>
        <dbReference type="EMBL" id="VDO14011.1"/>
    </source>
</evidence>
<name>A0A0R3TY32_RODNA</name>
<dbReference type="OrthoDB" id="6253194at2759"/>